<proteinExistence type="predicted"/>
<feature type="signal peptide" evidence="1">
    <location>
        <begin position="1"/>
        <end position="20"/>
    </location>
</feature>
<accession>A0A4V4H1E7</accession>
<evidence type="ECO:0000313" key="5">
    <source>
        <dbReference type="EMBL" id="THU40156.1"/>
    </source>
</evidence>
<dbReference type="InterPro" id="IPR024079">
    <property type="entry name" value="MetalloPept_cat_dom_sf"/>
</dbReference>
<sequence length="843" mass="94658">MINKILFTAVTLVCCQLVSAQTRDSLPTPGAKANTGPKPYASVITKNARTQVGLFTVHKVDERYYFELPDSILGRDVLVVSRLIKAAADMRSRGSMAGYAGDELNENVLRFEKGPNNKLFVRNLSYSERSADSSQALYKAVMNSNIQPITLVFDIKSIRKDSVSGITSSVIDLTDIINGDNDLFFFGPSKQAFKIGAYQADKSYVIDVKPFPINVEIKTLKTYTRAAQGMTLLNGIQSQVGPTGNFTVEINTSIVLLPKVPMQIRYADDRVGYFAKGYTDFDANPQRVKEQSFIERWKLEPKEADIEKYKSGELVEPKKQIVIYIDPATPAKWVPYLLQGINDWNGAFEKAGFKNAIVGRRAPTFQEDPSWSLEDARHSALVYKPSAVPNASGPQIADPRSGEIIETHINWYHNVMKLIHNWYFIQTAAVDAKARHMQFDDELMGQLIRFVSSHEVGHTLGLLHNFGSSSTTPVEKLRDNKWLTEHGHTPSIMDYARFNYVAQPEDSISQSNLFPRIGDYDKWAIEWGYRWIPEATTPEQELPILNKWIIEKLKDKRYWFGNERSPNDPRSQNEDIGDNAMKASEYGIKNLKRILPNLVQWTKTPDDGYGDLYEMYTELLSQFSRYIGHVTKNVGGRYETPKAVEQPGPVYEWVTAATQKEAVEFINKQVFTTPVWLVNNEVLSLVGISPLAIINNMQEMALGRLLDGYVLGNLQAASAMNPAAYNISQLFKDIDKGIWGELYSHQPISIYRRNLQKAYVEKMAGFVKPPSSSAAAFFSGTPQKSSGPTANAVSDVVSVTKASLAGLKSRIRAAIPFMKDEMTRYHLQDLAERITQALDVKGD</sequence>
<feature type="domain" description="DUF5117" evidence="3">
    <location>
        <begin position="101"/>
        <end position="302"/>
    </location>
</feature>
<evidence type="ECO:0000259" key="2">
    <source>
        <dbReference type="Pfam" id="PF16313"/>
    </source>
</evidence>
<keyword evidence="6" id="KW-1185">Reference proteome</keyword>
<reference evidence="5 6" key="1">
    <citation type="submission" date="2019-04" db="EMBL/GenBank/DDBJ databases">
        <title>Niastella caeni sp. nov., isolated from activated sludge.</title>
        <authorList>
            <person name="Sheng M."/>
        </authorList>
    </citation>
    <scope>NUCLEOTIDE SEQUENCE [LARGE SCALE GENOMIC DNA]</scope>
    <source>
        <strain evidence="5 6">HX-2-15</strain>
    </source>
</reference>
<feature type="domain" description="EcxA zinc-binding" evidence="2">
    <location>
        <begin position="437"/>
        <end position="743"/>
    </location>
</feature>
<dbReference type="EMBL" id="STFF01000002">
    <property type="protein sequence ID" value="THU40156.1"/>
    <property type="molecule type" value="Genomic_DNA"/>
</dbReference>
<gene>
    <name evidence="5" type="ORF">FAM09_09760</name>
</gene>
<organism evidence="5 6">
    <name type="scientific">Niastella caeni</name>
    <dbReference type="NCBI Taxonomy" id="2569763"/>
    <lineage>
        <taxon>Bacteria</taxon>
        <taxon>Pseudomonadati</taxon>
        <taxon>Bacteroidota</taxon>
        <taxon>Chitinophagia</taxon>
        <taxon>Chitinophagales</taxon>
        <taxon>Chitinophagaceae</taxon>
        <taxon>Niastella</taxon>
    </lineage>
</organism>
<dbReference type="InterPro" id="IPR034032">
    <property type="entry name" value="Zn_MMP-like_bac"/>
</dbReference>
<protein>
    <submittedName>
        <fullName evidence="5">DUF5117 domain-containing protein</fullName>
    </submittedName>
</protein>
<dbReference type="RefSeq" id="WP_136576910.1">
    <property type="nucleotide sequence ID" value="NZ_STFF01000002.1"/>
</dbReference>
<comment type="caution">
    <text evidence="5">The sequence shown here is derived from an EMBL/GenBank/DDBJ whole genome shotgun (WGS) entry which is preliminary data.</text>
</comment>
<dbReference type="PANTHER" id="PTHR38478">
    <property type="entry name" value="PEPTIDASE M1A AND M12B"/>
    <property type="match status" value="1"/>
</dbReference>
<dbReference type="Pfam" id="PF17148">
    <property type="entry name" value="DUF5117"/>
    <property type="match status" value="1"/>
</dbReference>
<dbReference type="InterPro" id="IPR033413">
    <property type="entry name" value="DUF5117"/>
</dbReference>
<dbReference type="OrthoDB" id="9776599at2"/>
<feature type="domain" description="DUF5118" evidence="4">
    <location>
        <begin position="37"/>
        <end position="85"/>
    </location>
</feature>
<dbReference type="GO" id="GO:0008237">
    <property type="term" value="F:metallopeptidase activity"/>
    <property type="evidence" value="ECO:0007669"/>
    <property type="project" value="InterPro"/>
</dbReference>
<evidence type="ECO:0000259" key="3">
    <source>
        <dbReference type="Pfam" id="PF17148"/>
    </source>
</evidence>
<evidence type="ECO:0000256" key="1">
    <source>
        <dbReference type="SAM" id="SignalP"/>
    </source>
</evidence>
<dbReference type="Proteomes" id="UP000306918">
    <property type="component" value="Unassembled WGS sequence"/>
</dbReference>
<dbReference type="Gene3D" id="3.40.390.10">
    <property type="entry name" value="Collagenase (Catalytic Domain)"/>
    <property type="match status" value="1"/>
</dbReference>
<evidence type="ECO:0000313" key="6">
    <source>
        <dbReference type="Proteomes" id="UP000306918"/>
    </source>
</evidence>
<dbReference type="InterPro" id="IPR033428">
    <property type="entry name" value="DUF5118"/>
</dbReference>
<dbReference type="CDD" id="cd04276">
    <property type="entry name" value="ZnMc_MMP_like_2"/>
    <property type="match status" value="1"/>
</dbReference>
<dbReference type="InterPro" id="IPR032534">
    <property type="entry name" value="EcxA_zinc-bd"/>
</dbReference>
<evidence type="ECO:0000259" key="4">
    <source>
        <dbReference type="Pfam" id="PF17162"/>
    </source>
</evidence>
<dbReference type="PANTHER" id="PTHR38478:SF1">
    <property type="entry name" value="ZINC DEPENDENT METALLOPROTEASE DOMAIN LIPOPROTEIN"/>
    <property type="match status" value="1"/>
</dbReference>
<dbReference type="Pfam" id="PF16313">
    <property type="entry name" value="DUF4953"/>
    <property type="match status" value="1"/>
</dbReference>
<dbReference type="SUPFAM" id="SSF55486">
    <property type="entry name" value="Metalloproteases ('zincins'), catalytic domain"/>
    <property type="match status" value="1"/>
</dbReference>
<dbReference type="AlphaFoldDB" id="A0A4V4H1E7"/>
<keyword evidence="1" id="KW-0732">Signal</keyword>
<name>A0A4V4H1E7_9BACT</name>
<dbReference type="Pfam" id="PF17162">
    <property type="entry name" value="DUF5118"/>
    <property type="match status" value="1"/>
</dbReference>
<feature type="chain" id="PRO_5020636576" evidence="1">
    <location>
        <begin position="21"/>
        <end position="843"/>
    </location>
</feature>